<evidence type="ECO:0000313" key="3">
    <source>
        <dbReference type="EMBL" id="NAY90602.1"/>
    </source>
</evidence>
<dbReference type="PANTHER" id="PTHR43584:SF9">
    <property type="entry name" value="TRANSFERASE HEXAPEPTIDE REPEAT CONTAINING PROTEIN"/>
    <property type="match status" value="1"/>
</dbReference>
<dbReference type="Pfam" id="PF13562">
    <property type="entry name" value="NTP_transf_4"/>
    <property type="match status" value="1"/>
</dbReference>
<dbReference type="AlphaFoldDB" id="A0A964T9A7"/>
<dbReference type="SUPFAM" id="SSF51161">
    <property type="entry name" value="Trimeric LpxA-like enzymes"/>
    <property type="match status" value="1"/>
</dbReference>
<evidence type="ECO:0000256" key="2">
    <source>
        <dbReference type="ARBA" id="ARBA00023315"/>
    </source>
</evidence>
<sequence>MNYIIADGTTRNALLPFTFTRPVADIRVGILTVREKWEKWLGTSCSSKTEAYLSKKFPLKATDANVVIYGQYLPNKALVESIRELKVGEALVSEGKPLAYATVHPENDFSFSDYRSVSFKGDIMQIEYTWDIFSKNGEALQADFELLTAGRKSQPLSGTNQTVNPENIFLEEGAKVEFSILNASTGPIYIGKNAEIMEGCIVRGGLALCDNAVLKMGAKIYGPTTAGPYCKLGGEVNNAVLFAYSNKGHDGFLGNSVLGEWCNLGADTNTSNLKNNYAPVRLWSYKTEGFAKTGLQFCGLMMGDHSKCGIDTMFNTGTVIGVSTNIFGSGFPRNFVPSFSWGGASGFTTFLPKKAFEVATAMMQRRGMTFDEKEQGILEQVFELTKKWRNY</sequence>
<keyword evidence="4" id="KW-1185">Reference proteome</keyword>
<evidence type="ECO:0000256" key="1">
    <source>
        <dbReference type="ARBA" id="ARBA00022679"/>
    </source>
</evidence>
<dbReference type="Proteomes" id="UP000667650">
    <property type="component" value="Unassembled WGS sequence"/>
</dbReference>
<dbReference type="InterPro" id="IPR023917">
    <property type="entry name" value="Bifunctiontional_GlmU_bac-type"/>
</dbReference>
<dbReference type="PANTHER" id="PTHR43584">
    <property type="entry name" value="NUCLEOTIDYL TRANSFERASE"/>
    <property type="match status" value="1"/>
</dbReference>
<dbReference type="Gene3D" id="2.160.10.10">
    <property type="entry name" value="Hexapeptide repeat proteins"/>
    <property type="match status" value="1"/>
</dbReference>
<keyword evidence="1" id="KW-0808">Transferase</keyword>
<evidence type="ECO:0000313" key="4">
    <source>
        <dbReference type="Proteomes" id="UP000667650"/>
    </source>
</evidence>
<dbReference type="GO" id="GO:0016779">
    <property type="term" value="F:nucleotidyltransferase activity"/>
    <property type="evidence" value="ECO:0007669"/>
    <property type="project" value="UniProtKB-ARBA"/>
</dbReference>
<organism evidence="3 4">
    <name type="scientific">Flagellimonas ochracea</name>
    <dbReference type="NCBI Taxonomy" id="2696472"/>
    <lineage>
        <taxon>Bacteria</taxon>
        <taxon>Pseudomonadati</taxon>
        <taxon>Bacteroidota</taxon>
        <taxon>Flavobacteriia</taxon>
        <taxon>Flavobacteriales</taxon>
        <taxon>Flavobacteriaceae</taxon>
        <taxon>Flagellimonas</taxon>
    </lineage>
</organism>
<comment type="caution">
    <text evidence="3">The sequence shown here is derived from an EMBL/GenBank/DDBJ whole genome shotgun (WGS) entry which is preliminary data.</text>
</comment>
<dbReference type="NCBIfam" id="TIGR03991">
    <property type="entry name" value="alt_bact_glmU"/>
    <property type="match status" value="1"/>
</dbReference>
<accession>A0A964T9A7</accession>
<dbReference type="RefSeq" id="WP_166522011.1">
    <property type="nucleotide sequence ID" value="NZ_JAAABI010000001.1"/>
</dbReference>
<dbReference type="InterPro" id="IPR050065">
    <property type="entry name" value="GlmU-like"/>
</dbReference>
<proteinExistence type="predicted"/>
<dbReference type="CDD" id="cd05635">
    <property type="entry name" value="LbH_unknown"/>
    <property type="match status" value="1"/>
</dbReference>
<gene>
    <name evidence="3" type="ORF">GTQ34_01610</name>
</gene>
<dbReference type="InterPro" id="IPR011004">
    <property type="entry name" value="Trimer_LpxA-like_sf"/>
</dbReference>
<keyword evidence="2" id="KW-0012">Acyltransferase</keyword>
<reference evidence="3" key="1">
    <citation type="submission" date="2020-01" db="EMBL/GenBank/DDBJ databases">
        <title>Muricauda ochracea sp. nov., isolated from a tidal flat of Garorim bay in Korea.</title>
        <authorList>
            <person name="Kim D."/>
            <person name="Yoo Y."/>
            <person name="Kim J.-J."/>
        </authorList>
    </citation>
    <scope>NUCLEOTIDE SEQUENCE</scope>
    <source>
        <strain evidence="3">JGD-17</strain>
    </source>
</reference>
<dbReference type="GO" id="GO:0016746">
    <property type="term" value="F:acyltransferase activity"/>
    <property type="evidence" value="ECO:0007669"/>
    <property type="project" value="UniProtKB-KW"/>
</dbReference>
<dbReference type="EMBL" id="JAAABI010000001">
    <property type="protein sequence ID" value="NAY90602.1"/>
    <property type="molecule type" value="Genomic_DNA"/>
</dbReference>
<protein>
    <submittedName>
        <fullName evidence="3">Glucose-1-phosphate thymidylyltransferase</fullName>
    </submittedName>
</protein>
<name>A0A964T9A7_9FLAO</name>